<dbReference type="STRING" id="1121409.SAMN02745124_04345"/>
<feature type="transmembrane region" description="Helical" evidence="6">
    <location>
        <begin position="256"/>
        <end position="279"/>
    </location>
</feature>
<dbReference type="EMBL" id="FQXS01000051">
    <property type="protein sequence ID" value="SHI14426.1"/>
    <property type="molecule type" value="Genomic_DNA"/>
</dbReference>
<name>A0A1M5YQT0_9BACT</name>
<evidence type="ECO:0000256" key="5">
    <source>
        <dbReference type="ARBA" id="ARBA00023136"/>
    </source>
</evidence>
<organism evidence="7 8">
    <name type="scientific">Desulfofustis glycolicus DSM 9705</name>
    <dbReference type="NCBI Taxonomy" id="1121409"/>
    <lineage>
        <taxon>Bacteria</taxon>
        <taxon>Pseudomonadati</taxon>
        <taxon>Thermodesulfobacteriota</taxon>
        <taxon>Desulfobulbia</taxon>
        <taxon>Desulfobulbales</taxon>
        <taxon>Desulfocapsaceae</taxon>
        <taxon>Desulfofustis</taxon>
    </lineage>
</organism>
<dbReference type="Pfam" id="PF02653">
    <property type="entry name" value="BPD_transp_2"/>
    <property type="match status" value="1"/>
</dbReference>
<dbReference type="PANTHER" id="PTHR30482:SF18">
    <property type="entry name" value="BRANCHED AMINO ACID TRANSPORT SYSTEM PERMEASE"/>
    <property type="match status" value="1"/>
</dbReference>
<evidence type="ECO:0000256" key="2">
    <source>
        <dbReference type="ARBA" id="ARBA00022475"/>
    </source>
</evidence>
<keyword evidence="3 6" id="KW-0812">Transmembrane</keyword>
<comment type="subcellular location">
    <subcellularLocation>
        <location evidence="1">Cell membrane</location>
        <topology evidence="1">Multi-pass membrane protein</topology>
    </subcellularLocation>
</comment>
<dbReference type="PANTHER" id="PTHR30482">
    <property type="entry name" value="HIGH-AFFINITY BRANCHED-CHAIN AMINO ACID TRANSPORT SYSTEM PERMEASE"/>
    <property type="match status" value="1"/>
</dbReference>
<keyword evidence="8" id="KW-1185">Reference proteome</keyword>
<feature type="transmembrane region" description="Helical" evidence="6">
    <location>
        <begin position="222"/>
        <end position="244"/>
    </location>
</feature>
<reference evidence="7 8" key="1">
    <citation type="submission" date="2016-11" db="EMBL/GenBank/DDBJ databases">
        <authorList>
            <person name="Jaros S."/>
            <person name="Januszkiewicz K."/>
            <person name="Wedrychowicz H."/>
        </authorList>
    </citation>
    <scope>NUCLEOTIDE SEQUENCE [LARGE SCALE GENOMIC DNA]</scope>
    <source>
        <strain evidence="7 8">DSM 9705</strain>
    </source>
</reference>
<evidence type="ECO:0000256" key="6">
    <source>
        <dbReference type="SAM" id="Phobius"/>
    </source>
</evidence>
<keyword evidence="4 6" id="KW-1133">Transmembrane helix</keyword>
<accession>A0A1M5YQT0</accession>
<keyword evidence="2" id="KW-1003">Cell membrane</keyword>
<dbReference type="Proteomes" id="UP000184139">
    <property type="component" value="Unassembled WGS sequence"/>
</dbReference>
<evidence type="ECO:0000256" key="3">
    <source>
        <dbReference type="ARBA" id="ARBA00022692"/>
    </source>
</evidence>
<evidence type="ECO:0000313" key="8">
    <source>
        <dbReference type="Proteomes" id="UP000184139"/>
    </source>
</evidence>
<evidence type="ECO:0000313" key="7">
    <source>
        <dbReference type="EMBL" id="SHI14426.1"/>
    </source>
</evidence>
<dbReference type="GO" id="GO:0015658">
    <property type="term" value="F:branched-chain amino acid transmembrane transporter activity"/>
    <property type="evidence" value="ECO:0007669"/>
    <property type="project" value="InterPro"/>
</dbReference>
<protein>
    <submittedName>
        <fullName evidence="7">Amino acid/amide ABC transporter membrane protein 2, HAAT family</fullName>
    </submittedName>
</protein>
<evidence type="ECO:0000256" key="4">
    <source>
        <dbReference type="ARBA" id="ARBA00022989"/>
    </source>
</evidence>
<feature type="transmembrane region" description="Helical" evidence="6">
    <location>
        <begin position="299"/>
        <end position="320"/>
    </location>
</feature>
<dbReference type="GO" id="GO:0005886">
    <property type="term" value="C:plasma membrane"/>
    <property type="evidence" value="ECO:0007669"/>
    <property type="project" value="UniProtKB-SubCell"/>
</dbReference>
<dbReference type="CDD" id="cd06581">
    <property type="entry name" value="TM_PBP1_LivM_like"/>
    <property type="match status" value="1"/>
</dbReference>
<feature type="transmembrane region" description="Helical" evidence="6">
    <location>
        <begin position="47"/>
        <end position="66"/>
    </location>
</feature>
<evidence type="ECO:0000256" key="1">
    <source>
        <dbReference type="ARBA" id="ARBA00004651"/>
    </source>
</evidence>
<sequence length="334" mass="35389">MSPIRRDKVLYFLFLHRTGLFVGLLTAALMLFPLIEDNPYTLGLTNLIAINTIVVLGLNLFIGYAGQISLGHAAFFALGAYGSAVTTVAGGMSPWPAMLLVAVLVGLIALVIGIPVLRLTGHYLAMATLGFNFVIHTVLLEWDEVTGGPSGFSGIPPLGWGDFLFDSEVRLHYLLWGSAMLCLLLSLNLVRSGVGRGLAGLAGDETAAASLGVDTKRAKVKVFVLSAVFASLAGSLFAHCYGFVSPDSFGIFTSADLVIMVVVGGMGSIWGSLLGAGLITLLPEWVDVFATYKDFVHGGILVLVLMFLPQGLVTGIVDLVRVKIALRRRKHAAA</sequence>
<feature type="transmembrane region" description="Helical" evidence="6">
    <location>
        <begin position="73"/>
        <end position="92"/>
    </location>
</feature>
<dbReference type="InterPro" id="IPR043428">
    <property type="entry name" value="LivM-like"/>
</dbReference>
<keyword evidence="5 6" id="KW-0472">Membrane</keyword>
<dbReference type="AlphaFoldDB" id="A0A1M5YQT0"/>
<feature type="transmembrane region" description="Helical" evidence="6">
    <location>
        <begin position="98"/>
        <end position="117"/>
    </location>
</feature>
<feature type="transmembrane region" description="Helical" evidence="6">
    <location>
        <begin position="12"/>
        <end position="35"/>
    </location>
</feature>
<feature type="transmembrane region" description="Helical" evidence="6">
    <location>
        <begin position="173"/>
        <end position="190"/>
    </location>
</feature>
<proteinExistence type="predicted"/>
<dbReference type="RefSeq" id="WP_208609869.1">
    <property type="nucleotide sequence ID" value="NZ_FQXS01000051.1"/>
</dbReference>
<dbReference type="InterPro" id="IPR001851">
    <property type="entry name" value="ABC_transp_permease"/>
</dbReference>
<gene>
    <name evidence="7" type="ORF">SAMN02745124_04345</name>
</gene>